<organism evidence="1 2">
    <name type="scientific">Thiorhodococcus drewsii AZ1</name>
    <dbReference type="NCBI Taxonomy" id="765913"/>
    <lineage>
        <taxon>Bacteria</taxon>
        <taxon>Pseudomonadati</taxon>
        <taxon>Pseudomonadota</taxon>
        <taxon>Gammaproteobacteria</taxon>
        <taxon>Chromatiales</taxon>
        <taxon>Chromatiaceae</taxon>
        <taxon>Thiorhodococcus</taxon>
    </lineage>
</organism>
<dbReference type="Proteomes" id="UP000004200">
    <property type="component" value="Unassembled WGS sequence"/>
</dbReference>
<proteinExistence type="predicted"/>
<comment type="caution">
    <text evidence="1">The sequence shown here is derived from an EMBL/GenBank/DDBJ whole genome shotgun (WGS) entry which is preliminary data.</text>
</comment>
<name>G2E0Y2_9GAMM</name>
<accession>G2E0Y2</accession>
<keyword evidence="2" id="KW-1185">Reference proteome</keyword>
<evidence type="ECO:0000313" key="2">
    <source>
        <dbReference type="Proteomes" id="UP000004200"/>
    </source>
</evidence>
<reference evidence="1 2" key="1">
    <citation type="submission" date="2011-06" db="EMBL/GenBank/DDBJ databases">
        <title>The draft genome of Thiorhodococcus drewsii AZ1.</title>
        <authorList>
            <consortium name="US DOE Joint Genome Institute (JGI-PGF)"/>
            <person name="Lucas S."/>
            <person name="Han J."/>
            <person name="Lapidus A."/>
            <person name="Cheng J.-F."/>
            <person name="Goodwin L."/>
            <person name="Pitluck S."/>
            <person name="Peters L."/>
            <person name="Land M.L."/>
            <person name="Hauser L."/>
            <person name="Vogl K."/>
            <person name="Liu Z."/>
            <person name="Imhoff J."/>
            <person name="Thiel V."/>
            <person name="Frigaard N.-U."/>
            <person name="Bryant D.A."/>
            <person name="Woyke T.J."/>
        </authorList>
    </citation>
    <scope>NUCLEOTIDE SEQUENCE [LARGE SCALE GENOMIC DNA]</scope>
    <source>
        <strain evidence="1 2">AZ1</strain>
    </source>
</reference>
<dbReference type="AlphaFoldDB" id="G2E0Y2"/>
<protein>
    <submittedName>
        <fullName evidence="1">Uncharacterized protein</fullName>
    </submittedName>
</protein>
<sequence>MRPLKPGILDLSPSKSSSNMLADFGQMFSVEVTPTENGADSSAIKA</sequence>
<gene>
    <name evidence="1" type="ORF">ThidrDRAFT_1820</name>
</gene>
<dbReference type="EMBL" id="AFWT01000011">
    <property type="protein sequence ID" value="EGV31619.1"/>
    <property type="molecule type" value="Genomic_DNA"/>
</dbReference>
<evidence type="ECO:0000313" key="1">
    <source>
        <dbReference type="EMBL" id="EGV31619.1"/>
    </source>
</evidence>